<dbReference type="InterPro" id="IPR029061">
    <property type="entry name" value="THDP-binding"/>
</dbReference>
<evidence type="ECO:0000313" key="2">
    <source>
        <dbReference type="Proteomes" id="UP000030982"/>
    </source>
</evidence>
<dbReference type="AlphaFoldDB" id="A0A0B2ATD0"/>
<proteinExistence type="predicted"/>
<organism evidence="1 2">
    <name type="scientific">Sinomonas humi</name>
    <dbReference type="NCBI Taxonomy" id="1338436"/>
    <lineage>
        <taxon>Bacteria</taxon>
        <taxon>Bacillati</taxon>
        <taxon>Actinomycetota</taxon>
        <taxon>Actinomycetes</taxon>
        <taxon>Micrococcales</taxon>
        <taxon>Micrococcaceae</taxon>
        <taxon>Sinomonas</taxon>
    </lineage>
</organism>
<dbReference type="EMBL" id="JTDL01000036">
    <property type="protein sequence ID" value="KHL05114.1"/>
    <property type="molecule type" value="Genomic_DNA"/>
</dbReference>
<reference evidence="1 2" key="1">
    <citation type="submission" date="2014-09" db="EMBL/GenBank/DDBJ databases">
        <title>Genome sequence of Sinomonas sp. MUSC 117.</title>
        <authorList>
            <person name="Lee L.-H."/>
        </authorList>
    </citation>
    <scope>NUCLEOTIDE SEQUENCE [LARGE SCALE GENOMIC DNA]</scope>
    <source>
        <strain evidence="1 2">MUSC 117</strain>
    </source>
</reference>
<name>A0A0B2ATD0_9MICC</name>
<dbReference type="SUPFAM" id="SSF52518">
    <property type="entry name" value="Thiamin diphosphate-binding fold (THDP-binding)"/>
    <property type="match status" value="1"/>
</dbReference>
<dbReference type="GO" id="GO:0000287">
    <property type="term" value="F:magnesium ion binding"/>
    <property type="evidence" value="ECO:0007669"/>
    <property type="project" value="UniProtKB-ARBA"/>
</dbReference>
<evidence type="ECO:0008006" key="3">
    <source>
        <dbReference type="Google" id="ProtNLM"/>
    </source>
</evidence>
<gene>
    <name evidence="1" type="ORF">LK10_02230</name>
</gene>
<dbReference type="Gene3D" id="3.40.50.970">
    <property type="match status" value="1"/>
</dbReference>
<feature type="non-terminal residue" evidence="1">
    <location>
        <position position="1"/>
    </location>
</feature>
<accession>A0A0B2ATD0</accession>
<comment type="caution">
    <text evidence="1">The sequence shown here is derived from an EMBL/GenBank/DDBJ whole genome shotgun (WGS) entry which is preliminary data.</text>
</comment>
<sequence length="79" mass="8662">VTDPDQLPTAWENALHADRPTLLDIRTDPDIPPIPPHATLEQALNSAKAMLKGDDSVWGVLREGIKTKAQEFLPHGKDS</sequence>
<dbReference type="Proteomes" id="UP000030982">
    <property type="component" value="Unassembled WGS sequence"/>
</dbReference>
<protein>
    <recommendedName>
        <fullName evidence="3">Thiamine pyrophosphate enzyme TPP-binding domain-containing protein</fullName>
    </recommendedName>
</protein>
<evidence type="ECO:0000313" key="1">
    <source>
        <dbReference type="EMBL" id="KHL05114.1"/>
    </source>
</evidence>
<keyword evidence="2" id="KW-1185">Reference proteome</keyword>